<reference evidence="1 2" key="1">
    <citation type="journal article" date="2012" name="PLoS Pathog.">
        <title>Diverse lifestyles and strategies of plant pathogenesis encoded in the genomes of eighteen Dothideomycetes fungi.</title>
        <authorList>
            <person name="Ohm R.A."/>
            <person name="Feau N."/>
            <person name="Henrissat B."/>
            <person name="Schoch C.L."/>
            <person name="Horwitz B.A."/>
            <person name="Barry K.W."/>
            <person name="Condon B.J."/>
            <person name="Copeland A.C."/>
            <person name="Dhillon B."/>
            <person name="Glaser F."/>
            <person name="Hesse C.N."/>
            <person name="Kosti I."/>
            <person name="LaButti K."/>
            <person name="Lindquist E.A."/>
            <person name="Lucas S."/>
            <person name="Salamov A.A."/>
            <person name="Bradshaw R.E."/>
            <person name="Ciuffetti L."/>
            <person name="Hamelin R.C."/>
            <person name="Kema G.H.J."/>
            <person name="Lawrence C."/>
            <person name="Scott J.A."/>
            <person name="Spatafora J.W."/>
            <person name="Turgeon B.G."/>
            <person name="de Wit P.J.G.M."/>
            <person name="Zhong S."/>
            <person name="Goodwin S.B."/>
            <person name="Grigoriev I.V."/>
        </authorList>
    </citation>
    <scope>NUCLEOTIDE SEQUENCE [LARGE SCALE GENOMIC DNA]</scope>
    <source>
        <strain evidence="2">C5 / ATCC 48332 / race O</strain>
    </source>
</reference>
<evidence type="ECO:0000313" key="2">
    <source>
        <dbReference type="Proteomes" id="UP000016936"/>
    </source>
</evidence>
<proteinExistence type="predicted"/>
<accession>M2T474</accession>
<protein>
    <submittedName>
        <fullName evidence="1">Uncharacterized protein</fullName>
    </submittedName>
</protein>
<dbReference type="OrthoDB" id="3678504at2759"/>
<dbReference type="HOGENOM" id="CLU_1906390_0_0_1"/>
<organism evidence="1 2">
    <name type="scientific">Cochliobolus heterostrophus (strain C5 / ATCC 48332 / race O)</name>
    <name type="common">Southern corn leaf blight fungus</name>
    <name type="synonym">Bipolaris maydis</name>
    <dbReference type="NCBI Taxonomy" id="701091"/>
    <lineage>
        <taxon>Eukaryota</taxon>
        <taxon>Fungi</taxon>
        <taxon>Dikarya</taxon>
        <taxon>Ascomycota</taxon>
        <taxon>Pezizomycotina</taxon>
        <taxon>Dothideomycetes</taxon>
        <taxon>Pleosporomycetidae</taxon>
        <taxon>Pleosporales</taxon>
        <taxon>Pleosporineae</taxon>
        <taxon>Pleosporaceae</taxon>
        <taxon>Bipolaris</taxon>
    </lineage>
</organism>
<name>M2T474_COCH5</name>
<dbReference type="EMBL" id="KB445575">
    <property type="protein sequence ID" value="EMD92350.1"/>
    <property type="molecule type" value="Genomic_DNA"/>
</dbReference>
<dbReference type="OMA" id="ASMKACG"/>
<gene>
    <name evidence="1" type="ORF">COCHEDRAFT_1174186</name>
</gene>
<evidence type="ECO:0000313" key="1">
    <source>
        <dbReference type="EMBL" id="EMD92350.1"/>
    </source>
</evidence>
<dbReference type="eggNOG" id="ENOG502T90H">
    <property type="taxonomic scope" value="Eukaryota"/>
</dbReference>
<keyword evidence="2" id="KW-1185">Reference proteome</keyword>
<dbReference type="Proteomes" id="UP000016936">
    <property type="component" value="Unassembled WGS sequence"/>
</dbReference>
<dbReference type="AlphaFoldDB" id="M2T474"/>
<sequence>MAAPTNPQIPSLAIPNSNSTTYESDLTAVVSYARSHPTPVPAMVATTAAASMKACGVYTKIASRFTTPAYMTGMTCSNTEELEHMEYFSNWYCGFCIVFHGRACQGDIRWSGGPNFPPNDKHPVHGAQSYFCY</sequence>
<reference evidence="2" key="2">
    <citation type="journal article" date="2013" name="PLoS Genet.">
        <title>Comparative genome structure, secondary metabolite, and effector coding capacity across Cochliobolus pathogens.</title>
        <authorList>
            <person name="Condon B.J."/>
            <person name="Leng Y."/>
            <person name="Wu D."/>
            <person name="Bushley K.E."/>
            <person name="Ohm R.A."/>
            <person name="Otillar R."/>
            <person name="Martin J."/>
            <person name="Schackwitz W."/>
            <person name="Grimwood J."/>
            <person name="MohdZainudin N."/>
            <person name="Xue C."/>
            <person name="Wang R."/>
            <person name="Manning V.A."/>
            <person name="Dhillon B."/>
            <person name="Tu Z.J."/>
            <person name="Steffenson B.J."/>
            <person name="Salamov A."/>
            <person name="Sun H."/>
            <person name="Lowry S."/>
            <person name="LaButti K."/>
            <person name="Han J."/>
            <person name="Copeland A."/>
            <person name="Lindquist E."/>
            <person name="Barry K."/>
            <person name="Schmutz J."/>
            <person name="Baker S.E."/>
            <person name="Ciuffetti L.M."/>
            <person name="Grigoriev I.V."/>
            <person name="Zhong S."/>
            <person name="Turgeon B.G."/>
        </authorList>
    </citation>
    <scope>NUCLEOTIDE SEQUENCE [LARGE SCALE GENOMIC DNA]</scope>
    <source>
        <strain evidence="2">C5 / ATCC 48332 / race O</strain>
    </source>
</reference>